<evidence type="ECO:0000256" key="3">
    <source>
        <dbReference type="ARBA" id="ARBA00023163"/>
    </source>
</evidence>
<comment type="caution">
    <text evidence="5">The sequence shown here is derived from an EMBL/GenBank/DDBJ whole genome shotgun (WGS) entry which is preliminary data.</text>
</comment>
<keyword evidence="2" id="KW-0238">DNA-binding</keyword>
<protein>
    <submittedName>
        <fullName evidence="5">AraC family transcriptional regulator</fullName>
    </submittedName>
</protein>
<keyword evidence="3" id="KW-0804">Transcription</keyword>
<evidence type="ECO:0000256" key="1">
    <source>
        <dbReference type="ARBA" id="ARBA00023015"/>
    </source>
</evidence>
<evidence type="ECO:0000313" key="5">
    <source>
        <dbReference type="EMBL" id="REA64456.1"/>
    </source>
</evidence>
<dbReference type="RefSeq" id="WP_115829064.1">
    <property type="nucleotide sequence ID" value="NZ_QNUL01000001.1"/>
</dbReference>
<dbReference type="EMBL" id="QNUL01000001">
    <property type="protein sequence ID" value="REA64456.1"/>
    <property type="molecule type" value="Genomic_DNA"/>
</dbReference>
<proteinExistence type="predicted"/>
<gene>
    <name evidence="5" type="ORF">DSL64_02595</name>
</gene>
<feature type="domain" description="HTH araC/xylS-type" evidence="4">
    <location>
        <begin position="191"/>
        <end position="301"/>
    </location>
</feature>
<dbReference type="Pfam" id="PF12833">
    <property type="entry name" value="HTH_18"/>
    <property type="match status" value="1"/>
</dbReference>
<dbReference type="SMART" id="SM00342">
    <property type="entry name" value="HTH_ARAC"/>
    <property type="match status" value="1"/>
</dbReference>
<dbReference type="PANTHER" id="PTHR43280">
    <property type="entry name" value="ARAC-FAMILY TRANSCRIPTIONAL REGULATOR"/>
    <property type="match status" value="1"/>
</dbReference>
<dbReference type="GO" id="GO:0043565">
    <property type="term" value="F:sequence-specific DNA binding"/>
    <property type="evidence" value="ECO:0007669"/>
    <property type="project" value="InterPro"/>
</dbReference>
<dbReference type="Proteomes" id="UP000256373">
    <property type="component" value="Unassembled WGS sequence"/>
</dbReference>
<sequence length="301" mass="34643">MAKATESLAEFYKYKFEKSPKVIKDEPGQFNVFRIQDSLQPGQVSADYIRRDFYKIMLFEGSSVFHYGDMSIPVNGKTLLFFNPKVPYTSDPVTAQTKGYFCVFKDEFIRLNLRLNVGNLPMFSPGSRPVFSLDENQYLLVNNLFEKMINEFNSEYIYKQELIQAYVTELIFTAQKLTSSYTTAILNDANSRITKVFTELLDRQFPIDSTTRRFGFRSAKVIAQALSVHVNTLNRAIKQTTGRTTTDHINERLIGEAKALLRYTNLNISEISYMLGFENQAHFNKFFKKNTASAPSAFRKV</sequence>
<dbReference type="InterPro" id="IPR009057">
    <property type="entry name" value="Homeodomain-like_sf"/>
</dbReference>
<dbReference type="PRINTS" id="PR00032">
    <property type="entry name" value="HTHARAC"/>
</dbReference>
<dbReference type="InterPro" id="IPR018060">
    <property type="entry name" value="HTH_AraC"/>
</dbReference>
<dbReference type="InterPro" id="IPR020449">
    <property type="entry name" value="Tscrpt_reg_AraC-type_HTH"/>
</dbReference>
<dbReference type="Gene3D" id="1.10.10.60">
    <property type="entry name" value="Homeodomain-like"/>
    <property type="match status" value="1"/>
</dbReference>
<evidence type="ECO:0000256" key="2">
    <source>
        <dbReference type="ARBA" id="ARBA00023125"/>
    </source>
</evidence>
<evidence type="ECO:0000313" key="6">
    <source>
        <dbReference type="Proteomes" id="UP000256373"/>
    </source>
</evidence>
<reference evidence="5 6" key="1">
    <citation type="submission" date="2018-07" db="EMBL/GenBank/DDBJ databases">
        <title>Dyadobacter roseus sp. nov., isolated from rose rhizosphere soil.</title>
        <authorList>
            <person name="Chen L."/>
        </authorList>
    </citation>
    <scope>NUCLEOTIDE SEQUENCE [LARGE SCALE GENOMIC DNA]</scope>
    <source>
        <strain evidence="5 6">RS19</strain>
    </source>
</reference>
<keyword evidence="6" id="KW-1185">Reference proteome</keyword>
<dbReference type="SUPFAM" id="SSF46689">
    <property type="entry name" value="Homeodomain-like"/>
    <property type="match status" value="1"/>
</dbReference>
<organism evidence="5 6">
    <name type="scientific">Dyadobacter luteus</name>
    <dbReference type="NCBI Taxonomy" id="2259619"/>
    <lineage>
        <taxon>Bacteria</taxon>
        <taxon>Pseudomonadati</taxon>
        <taxon>Bacteroidota</taxon>
        <taxon>Cytophagia</taxon>
        <taxon>Cytophagales</taxon>
        <taxon>Spirosomataceae</taxon>
        <taxon>Dyadobacter</taxon>
    </lineage>
</organism>
<keyword evidence="1" id="KW-0805">Transcription regulation</keyword>
<name>A0A3D8YHZ7_9BACT</name>
<dbReference type="GO" id="GO:0003700">
    <property type="term" value="F:DNA-binding transcription factor activity"/>
    <property type="evidence" value="ECO:0007669"/>
    <property type="project" value="InterPro"/>
</dbReference>
<accession>A0A3D8YHZ7</accession>
<dbReference type="AlphaFoldDB" id="A0A3D8YHZ7"/>
<dbReference type="OrthoDB" id="643086at2"/>
<dbReference type="PANTHER" id="PTHR43280:SF32">
    <property type="entry name" value="TRANSCRIPTIONAL REGULATORY PROTEIN"/>
    <property type="match status" value="1"/>
</dbReference>
<dbReference type="PROSITE" id="PS01124">
    <property type="entry name" value="HTH_ARAC_FAMILY_2"/>
    <property type="match status" value="1"/>
</dbReference>
<evidence type="ECO:0000259" key="4">
    <source>
        <dbReference type="PROSITE" id="PS01124"/>
    </source>
</evidence>